<feature type="signal peptide" evidence="5">
    <location>
        <begin position="1"/>
        <end position="39"/>
    </location>
</feature>
<evidence type="ECO:0000256" key="1">
    <source>
        <dbReference type="ARBA" id="ARBA00009175"/>
    </source>
</evidence>
<feature type="binding site" evidence="4">
    <location>
        <position position="76"/>
    </location>
    <ligand>
        <name>molybdate</name>
        <dbReference type="ChEBI" id="CHEBI:36264"/>
    </ligand>
</feature>
<gene>
    <name evidence="6" type="primary">modA</name>
    <name evidence="6" type="ORF">GCM10008024_17360</name>
    <name evidence="7" type="ORF">SAMN05444006_107198</name>
</gene>
<evidence type="ECO:0000256" key="4">
    <source>
        <dbReference type="PIRSR" id="PIRSR004846-1"/>
    </source>
</evidence>
<dbReference type="Proteomes" id="UP000634647">
    <property type="component" value="Unassembled WGS sequence"/>
</dbReference>
<dbReference type="GO" id="GO:0046872">
    <property type="term" value="F:metal ion binding"/>
    <property type="evidence" value="ECO:0007669"/>
    <property type="project" value="UniProtKB-KW"/>
</dbReference>
<dbReference type="InterPro" id="IPR005950">
    <property type="entry name" value="ModA"/>
</dbReference>
<organism evidence="6 9">
    <name type="scientific">Allgaiera indica</name>
    <dbReference type="NCBI Taxonomy" id="765699"/>
    <lineage>
        <taxon>Bacteria</taxon>
        <taxon>Pseudomonadati</taxon>
        <taxon>Pseudomonadota</taxon>
        <taxon>Alphaproteobacteria</taxon>
        <taxon>Rhodobacterales</taxon>
        <taxon>Paracoccaceae</taxon>
        <taxon>Allgaiera</taxon>
    </lineage>
</organism>
<evidence type="ECO:0000313" key="7">
    <source>
        <dbReference type="EMBL" id="SDW88288.1"/>
    </source>
</evidence>
<proteinExistence type="inferred from homology"/>
<comment type="caution">
    <text evidence="6">The sequence shown here is derived from an EMBL/GenBank/DDBJ whole genome shotgun (WGS) entry which is preliminary data.</text>
</comment>
<evidence type="ECO:0000256" key="3">
    <source>
        <dbReference type="ARBA" id="ARBA00022729"/>
    </source>
</evidence>
<dbReference type="PIRSF" id="PIRSF004846">
    <property type="entry name" value="ModA"/>
    <property type="match status" value="1"/>
</dbReference>
<dbReference type="Gene3D" id="3.40.190.10">
    <property type="entry name" value="Periplasmic binding protein-like II"/>
    <property type="match status" value="2"/>
</dbReference>
<comment type="similarity">
    <text evidence="1">Belongs to the bacterial solute-binding protein ModA family.</text>
</comment>
<dbReference type="PANTHER" id="PTHR30632:SF14">
    <property type="entry name" value="TUNGSTATE_MOLYBDATE_CHROMATE-BINDING PROTEIN MODA"/>
    <property type="match status" value="1"/>
</dbReference>
<dbReference type="CDD" id="cd13539">
    <property type="entry name" value="PBP2_AvModA"/>
    <property type="match status" value="1"/>
</dbReference>
<evidence type="ECO:0000313" key="9">
    <source>
        <dbReference type="Proteomes" id="UP000634647"/>
    </source>
</evidence>
<dbReference type="NCBIfam" id="TIGR01256">
    <property type="entry name" value="modA"/>
    <property type="match status" value="1"/>
</dbReference>
<evidence type="ECO:0000313" key="6">
    <source>
        <dbReference type="EMBL" id="GHE01528.1"/>
    </source>
</evidence>
<keyword evidence="3 5" id="KW-0732">Signal</keyword>
<dbReference type="RefSeq" id="WP_081825112.1">
    <property type="nucleotide sequence ID" value="NZ_BNAB01000006.1"/>
</dbReference>
<protein>
    <submittedName>
        <fullName evidence="7">Molybdate transport system substrate-binding protein</fullName>
    </submittedName>
    <submittedName>
        <fullName evidence="6">Molybdate-binding periplasmic protein ModA</fullName>
    </submittedName>
</protein>
<keyword evidence="4" id="KW-0500">Molybdenum</keyword>
<dbReference type="EMBL" id="BNAB01000006">
    <property type="protein sequence ID" value="GHE01528.1"/>
    <property type="molecule type" value="Genomic_DNA"/>
</dbReference>
<dbReference type="GO" id="GO:0015689">
    <property type="term" value="P:molybdate ion transport"/>
    <property type="evidence" value="ECO:0007669"/>
    <property type="project" value="InterPro"/>
</dbReference>
<keyword evidence="8" id="KW-1185">Reference proteome</keyword>
<name>A0AAN4ZZ67_9RHOB</name>
<reference evidence="6" key="1">
    <citation type="journal article" date="2014" name="Int. J. Syst. Evol. Microbiol.">
        <title>Complete genome sequence of Corynebacterium casei LMG S-19264T (=DSM 44701T), isolated from a smear-ripened cheese.</title>
        <authorList>
            <consortium name="US DOE Joint Genome Institute (JGI-PGF)"/>
            <person name="Walter F."/>
            <person name="Albersmeier A."/>
            <person name="Kalinowski J."/>
            <person name="Ruckert C."/>
        </authorList>
    </citation>
    <scope>NUCLEOTIDE SEQUENCE</scope>
    <source>
        <strain evidence="6">CGMCC 1.10859</strain>
    </source>
</reference>
<feature type="chain" id="PRO_5042815379" evidence="5">
    <location>
        <begin position="40"/>
        <end position="268"/>
    </location>
</feature>
<accession>A0AAN4ZZ67</accession>
<reference evidence="6" key="3">
    <citation type="submission" date="2023-06" db="EMBL/GenBank/DDBJ databases">
        <authorList>
            <person name="Sun Q."/>
            <person name="Zhou Y."/>
        </authorList>
    </citation>
    <scope>NUCLEOTIDE SEQUENCE</scope>
    <source>
        <strain evidence="6">CGMCC 1.10859</strain>
    </source>
</reference>
<dbReference type="GO" id="GO:0030973">
    <property type="term" value="F:molybdate ion binding"/>
    <property type="evidence" value="ECO:0007669"/>
    <property type="project" value="InterPro"/>
</dbReference>
<dbReference type="InterPro" id="IPR044084">
    <property type="entry name" value="AvModA-like_subst-bd"/>
</dbReference>
<dbReference type="EMBL" id="FNOB01000007">
    <property type="protein sequence ID" value="SDW88288.1"/>
    <property type="molecule type" value="Genomic_DNA"/>
</dbReference>
<reference evidence="7 8" key="2">
    <citation type="submission" date="2016-10" db="EMBL/GenBank/DDBJ databases">
        <authorList>
            <person name="Varghese N."/>
            <person name="Submissions S."/>
        </authorList>
    </citation>
    <scope>NUCLEOTIDE SEQUENCE [LARGE SCALE GENOMIC DNA]</scope>
    <source>
        <strain evidence="7 8">DSM 24802</strain>
    </source>
</reference>
<dbReference type="Pfam" id="PF13531">
    <property type="entry name" value="SBP_bac_11"/>
    <property type="match status" value="1"/>
</dbReference>
<feature type="binding site" evidence="4">
    <location>
        <position position="184"/>
    </location>
    <ligand>
        <name>molybdate</name>
        <dbReference type="ChEBI" id="CHEBI:36264"/>
    </ligand>
</feature>
<evidence type="ECO:0000313" key="8">
    <source>
        <dbReference type="Proteomes" id="UP000199541"/>
    </source>
</evidence>
<sequence length="268" mass="27497">MPIHQEPRRFRPAQHRRPVLAVALVALSLGLAHPGRAVAADALVAVAANFADAAKAIAQKYDAESGNHITLTVASTGVIAAQVLKGAPFDVMLSADAVTPEALEKKGRVVTGSRFTYAVGKLALWAPGQARIPDPAGFLTGAGLAHLAIANPKLAPYGQAAEETLGAMGIKTQVAGKIVMGQNIGQTFALVKSGAAPAGFVAYSSLKGPTAPKGGAIWLVPQKDYTPIRQDAALLSHGRDNPAAKGFLAFLKGKAAQAVKAEFGYGPA</sequence>
<dbReference type="InterPro" id="IPR050682">
    <property type="entry name" value="ModA/WtpA"/>
</dbReference>
<dbReference type="PANTHER" id="PTHR30632">
    <property type="entry name" value="MOLYBDATE-BINDING PERIPLASMIC PROTEIN"/>
    <property type="match status" value="1"/>
</dbReference>
<evidence type="ECO:0000256" key="5">
    <source>
        <dbReference type="SAM" id="SignalP"/>
    </source>
</evidence>
<dbReference type="SUPFAM" id="SSF53850">
    <property type="entry name" value="Periplasmic binding protein-like II"/>
    <property type="match status" value="1"/>
</dbReference>
<dbReference type="AlphaFoldDB" id="A0AAN4ZZ67"/>
<evidence type="ECO:0000256" key="2">
    <source>
        <dbReference type="ARBA" id="ARBA00022723"/>
    </source>
</evidence>
<dbReference type="Proteomes" id="UP000199541">
    <property type="component" value="Unassembled WGS sequence"/>
</dbReference>
<keyword evidence="2 4" id="KW-0479">Metal-binding</keyword>